<dbReference type="GO" id="GO:0004664">
    <property type="term" value="F:prephenate dehydratase activity"/>
    <property type="evidence" value="ECO:0007669"/>
    <property type="project" value="UniProtKB-EC"/>
</dbReference>
<evidence type="ECO:0000256" key="2">
    <source>
        <dbReference type="ARBA" id="ARBA00002364"/>
    </source>
</evidence>
<comment type="catalytic activity">
    <reaction evidence="1">
        <text>chorismate = prephenate</text>
        <dbReference type="Rhea" id="RHEA:13897"/>
        <dbReference type="ChEBI" id="CHEBI:29748"/>
        <dbReference type="ChEBI" id="CHEBI:29934"/>
        <dbReference type="EC" id="5.4.99.5"/>
    </reaction>
</comment>
<feature type="domain" description="ACT" evidence="21">
    <location>
        <begin position="272"/>
        <end position="347"/>
    </location>
</feature>
<accession>A0A538T661</accession>
<dbReference type="EC" id="4.2.1.51" evidence="6"/>
<evidence type="ECO:0000259" key="20">
    <source>
        <dbReference type="PROSITE" id="PS51171"/>
    </source>
</evidence>
<evidence type="ECO:0000256" key="12">
    <source>
        <dbReference type="ARBA" id="ARBA00023235"/>
    </source>
</evidence>
<keyword evidence="13" id="KW-0456">Lyase</keyword>
<dbReference type="PANTHER" id="PTHR21022">
    <property type="entry name" value="PREPHENATE DEHYDRATASE P PROTEIN"/>
    <property type="match status" value="1"/>
</dbReference>
<dbReference type="GO" id="GO:0005737">
    <property type="term" value="C:cytoplasm"/>
    <property type="evidence" value="ECO:0007669"/>
    <property type="project" value="UniProtKB-SubCell"/>
</dbReference>
<evidence type="ECO:0000256" key="13">
    <source>
        <dbReference type="ARBA" id="ARBA00023239"/>
    </source>
</evidence>
<dbReference type="InterPro" id="IPR036979">
    <property type="entry name" value="CM_dom_sf"/>
</dbReference>
<name>A0A538T661_UNCEI</name>
<keyword evidence="12" id="KW-0413">Isomerase</keyword>
<dbReference type="PROSITE" id="PS51171">
    <property type="entry name" value="PREPHENATE_DEHYDR_3"/>
    <property type="match status" value="1"/>
</dbReference>
<dbReference type="Proteomes" id="UP000316852">
    <property type="component" value="Unassembled WGS sequence"/>
</dbReference>
<organism evidence="22 23">
    <name type="scientific">Eiseniibacteriota bacterium</name>
    <dbReference type="NCBI Taxonomy" id="2212470"/>
    <lineage>
        <taxon>Bacteria</taxon>
        <taxon>Candidatus Eiseniibacteriota</taxon>
    </lineage>
</organism>
<comment type="pathway">
    <text evidence="4">Amino-acid biosynthesis; L-phenylalanine biosynthesis; phenylpyruvate from prephenate: step 1/1.</text>
</comment>
<dbReference type="PIRSF" id="PIRSF001500">
    <property type="entry name" value="Chor_mut_pdt_Ppr"/>
    <property type="match status" value="1"/>
</dbReference>
<evidence type="ECO:0000256" key="1">
    <source>
        <dbReference type="ARBA" id="ARBA00000824"/>
    </source>
</evidence>
<dbReference type="SUPFAM" id="SSF55021">
    <property type="entry name" value="ACT-like"/>
    <property type="match status" value="1"/>
</dbReference>
<keyword evidence="9" id="KW-0028">Amino-acid biosynthesis</keyword>
<evidence type="ECO:0000313" key="23">
    <source>
        <dbReference type="Proteomes" id="UP000316852"/>
    </source>
</evidence>
<evidence type="ECO:0000256" key="5">
    <source>
        <dbReference type="ARBA" id="ARBA00004817"/>
    </source>
</evidence>
<evidence type="ECO:0000256" key="18">
    <source>
        <dbReference type="PIRSR" id="PIRSR001500-1"/>
    </source>
</evidence>
<dbReference type="UniPathway" id="UPA00121">
    <property type="reaction ID" value="UER00345"/>
</dbReference>
<evidence type="ECO:0000256" key="4">
    <source>
        <dbReference type="ARBA" id="ARBA00004741"/>
    </source>
</evidence>
<protein>
    <recommendedName>
        <fullName evidence="7">Bifunctional chorismate mutase/prephenate dehydratase</fullName>
        <ecNumber evidence="6">4.2.1.51</ecNumber>
    </recommendedName>
    <alternativeName>
        <fullName evidence="16">Chorismate mutase-prephenate dehydratase</fullName>
    </alternativeName>
    <alternativeName>
        <fullName evidence="15">p-protein</fullName>
    </alternativeName>
</protein>
<feature type="binding site" evidence="18">
    <location>
        <position position="36"/>
    </location>
    <ligand>
        <name>substrate</name>
    </ligand>
</feature>
<dbReference type="SUPFAM" id="SSF48600">
    <property type="entry name" value="Chorismate mutase II"/>
    <property type="match status" value="1"/>
</dbReference>
<evidence type="ECO:0000256" key="14">
    <source>
        <dbReference type="ARBA" id="ARBA00023268"/>
    </source>
</evidence>
<dbReference type="GO" id="GO:0004106">
    <property type="term" value="F:chorismate mutase activity"/>
    <property type="evidence" value="ECO:0007669"/>
    <property type="project" value="UniProtKB-EC"/>
</dbReference>
<evidence type="ECO:0000313" key="22">
    <source>
        <dbReference type="EMBL" id="TMQ59117.1"/>
    </source>
</evidence>
<evidence type="ECO:0000256" key="10">
    <source>
        <dbReference type="ARBA" id="ARBA00023141"/>
    </source>
</evidence>
<dbReference type="InterPro" id="IPR002912">
    <property type="entry name" value="ACT_dom"/>
</dbReference>
<evidence type="ECO:0000259" key="21">
    <source>
        <dbReference type="PROSITE" id="PS51671"/>
    </source>
</evidence>
<evidence type="ECO:0000256" key="8">
    <source>
        <dbReference type="ARBA" id="ARBA00022490"/>
    </source>
</evidence>
<comment type="caution">
    <text evidence="22">The sequence shown here is derived from an EMBL/GenBank/DDBJ whole genome shotgun (WGS) entry which is preliminary data.</text>
</comment>
<comment type="function">
    <text evidence="2">Catalyzes the Claisen rearrangement of chorismate to prephenate and the decarboxylation/dehydration of prephenate to phenylpyruvate.</text>
</comment>
<comment type="pathway">
    <text evidence="5">Metabolic intermediate biosynthesis; prephenate biosynthesis; prephenate from chorismate: step 1/1.</text>
</comment>
<dbReference type="PROSITE" id="PS51168">
    <property type="entry name" value="CHORISMATE_MUT_2"/>
    <property type="match status" value="1"/>
</dbReference>
<dbReference type="AlphaFoldDB" id="A0A538T661"/>
<dbReference type="UniPathway" id="UPA00120">
    <property type="reaction ID" value="UER00203"/>
</dbReference>
<dbReference type="SUPFAM" id="SSF53850">
    <property type="entry name" value="Periplasmic binding protein-like II"/>
    <property type="match status" value="1"/>
</dbReference>
<feature type="binding site" evidence="18">
    <location>
        <position position="45"/>
    </location>
    <ligand>
        <name>substrate</name>
    </ligand>
</feature>
<dbReference type="SMART" id="SM00830">
    <property type="entry name" value="CM_2"/>
    <property type="match status" value="1"/>
</dbReference>
<dbReference type="InterPro" id="IPR045865">
    <property type="entry name" value="ACT-like_dom_sf"/>
</dbReference>
<feature type="binding site" evidence="18">
    <location>
        <position position="84"/>
    </location>
    <ligand>
        <name>substrate</name>
    </ligand>
</feature>
<comment type="subcellular location">
    <subcellularLocation>
        <location evidence="3">Cytoplasm</location>
    </subcellularLocation>
</comment>
<evidence type="ECO:0000259" key="19">
    <source>
        <dbReference type="PROSITE" id="PS51168"/>
    </source>
</evidence>
<keyword evidence="11" id="KW-0584">Phenylalanine biosynthesis</keyword>
<comment type="catalytic activity">
    <reaction evidence="17">
        <text>prephenate + H(+) = 3-phenylpyruvate + CO2 + H2O</text>
        <dbReference type="Rhea" id="RHEA:21648"/>
        <dbReference type="ChEBI" id="CHEBI:15377"/>
        <dbReference type="ChEBI" id="CHEBI:15378"/>
        <dbReference type="ChEBI" id="CHEBI:16526"/>
        <dbReference type="ChEBI" id="CHEBI:18005"/>
        <dbReference type="ChEBI" id="CHEBI:29934"/>
        <dbReference type="EC" id="4.2.1.51"/>
    </reaction>
</comment>
<dbReference type="Gene3D" id="3.40.190.10">
    <property type="entry name" value="Periplasmic binding protein-like II"/>
    <property type="match status" value="2"/>
</dbReference>
<dbReference type="Pfam" id="PF00800">
    <property type="entry name" value="PDT"/>
    <property type="match status" value="1"/>
</dbReference>
<gene>
    <name evidence="22" type="ORF">E6K76_05880</name>
</gene>
<dbReference type="PANTHER" id="PTHR21022:SF19">
    <property type="entry name" value="PREPHENATE DEHYDRATASE-RELATED"/>
    <property type="match status" value="1"/>
</dbReference>
<keyword evidence="8" id="KW-0963">Cytoplasm</keyword>
<reference evidence="22 23" key="1">
    <citation type="journal article" date="2019" name="Nat. Microbiol.">
        <title>Mediterranean grassland soil C-N compound turnover is dependent on rainfall and depth, and is mediated by genomically divergent microorganisms.</title>
        <authorList>
            <person name="Diamond S."/>
            <person name="Andeer P.F."/>
            <person name="Li Z."/>
            <person name="Crits-Christoph A."/>
            <person name="Burstein D."/>
            <person name="Anantharaman K."/>
            <person name="Lane K.R."/>
            <person name="Thomas B.C."/>
            <person name="Pan C."/>
            <person name="Northen T.R."/>
            <person name="Banfield J.F."/>
        </authorList>
    </citation>
    <scope>NUCLEOTIDE SEQUENCE [LARGE SCALE GENOMIC DNA]</scope>
    <source>
        <strain evidence="22">WS_6</strain>
    </source>
</reference>
<keyword evidence="10" id="KW-0057">Aromatic amino acid biosynthesis</keyword>
<evidence type="ECO:0000256" key="15">
    <source>
        <dbReference type="ARBA" id="ARBA00031175"/>
    </source>
</evidence>
<evidence type="ECO:0000256" key="11">
    <source>
        <dbReference type="ARBA" id="ARBA00023222"/>
    </source>
</evidence>
<dbReference type="InterPro" id="IPR001086">
    <property type="entry name" value="Preph_deHydtase"/>
</dbReference>
<dbReference type="PROSITE" id="PS51671">
    <property type="entry name" value="ACT"/>
    <property type="match status" value="1"/>
</dbReference>
<evidence type="ECO:0000256" key="16">
    <source>
        <dbReference type="ARBA" id="ARBA00031520"/>
    </source>
</evidence>
<dbReference type="GO" id="GO:0046417">
    <property type="term" value="P:chorismate metabolic process"/>
    <property type="evidence" value="ECO:0007669"/>
    <property type="project" value="InterPro"/>
</dbReference>
<dbReference type="GO" id="GO:0009094">
    <property type="term" value="P:L-phenylalanine biosynthetic process"/>
    <property type="evidence" value="ECO:0007669"/>
    <property type="project" value="UniProtKB-UniPathway"/>
</dbReference>
<feature type="binding site" evidence="18">
    <location>
        <position position="80"/>
    </location>
    <ligand>
        <name>substrate</name>
    </ligand>
</feature>
<evidence type="ECO:0000256" key="7">
    <source>
        <dbReference type="ARBA" id="ARBA00014401"/>
    </source>
</evidence>
<feature type="domain" description="Prephenate dehydratase" evidence="20">
    <location>
        <begin position="88"/>
        <end position="260"/>
    </location>
</feature>
<evidence type="ECO:0000256" key="17">
    <source>
        <dbReference type="ARBA" id="ARBA00047848"/>
    </source>
</evidence>
<sequence length="355" mass="39021">MPDLGDLRSRIDRIDRELIRLLAERAEVVAAIGERKRVEGESALDPARERELFERLAGEERGQFPLAGLQAIFREVVSASRAIQGDFRIGYLGQPGGFAHQAATRRFGKSSSYEPLAAAQQLLERIESERLEYGVFALEGDPEDPAFDAFDLFLTAEARIVAEFVDRAGYQALGHAAAPKRLYAHPAALSLCQRWRASLPSGTEIEPVAGSGEAGRRAALDPEALCIAPPIVAETVHLPVFDAAAEDAPRRPRRFLVLGAGESKPSGRDKTALLLSLENRPGRLLEVLRCLASHDVNVGWIESRTHRWRPGEHLFLLELSGHRLEEPLRAALDEIRPATLLHRILGSFPAADPVP</sequence>
<feature type="domain" description="Chorismate mutase" evidence="19">
    <location>
        <begin position="1"/>
        <end position="88"/>
    </location>
</feature>
<feature type="binding site" evidence="18">
    <location>
        <position position="8"/>
    </location>
    <ligand>
        <name>substrate</name>
    </ligand>
</feature>
<dbReference type="Gene3D" id="3.30.70.260">
    <property type="match status" value="1"/>
</dbReference>
<keyword evidence="14" id="KW-0511">Multifunctional enzyme</keyword>
<dbReference type="Gene3D" id="1.20.59.10">
    <property type="entry name" value="Chorismate mutase"/>
    <property type="match status" value="1"/>
</dbReference>
<dbReference type="CDD" id="cd04905">
    <property type="entry name" value="ACT_CM-PDT"/>
    <property type="match status" value="1"/>
</dbReference>
<dbReference type="InterPro" id="IPR002701">
    <property type="entry name" value="CM_II_prokaryot"/>
</dbReference>
<dbReference type="EMBL" id="VBOW01000025">
    <property type="protein sequence ID" value="TMQ59117.1"/>
    <property type="molecule type" value="Genomic_DNA"/>
</dbReference>
<dbReference type="InterPro" id="IPR036263">
    <property type="entry name" value="Chorismate_II_sf"/>
</dbReference>
<evidence type="ECO:0000256" key="3">
    <source>
        <dbReference type="ARBA" id="ARBA00004496"/>
    </source>
</evidence>
<evidence type="ECO:0000256" key="9">
    <source>
        <dbReference type="ARBA" id="ARBA00022605"/>
    </source>
</evidence>
<dbReference type="Pfam" id="PF01817">
    <property type="entry name" value="CM_2"/>
    <property type="match status" value="1"/>
</dbReference>
<feature type="binding site" evidence="18">
    <location>
        <position position="25"/>
    </location>
    <ligand>
        <name>substrate</name>
    </ligand>
</feature>
<evidence type="ECO:0000256" key="6">
    <source>
        <dbReference type="ARBA" id="ARBA00013147"/>
    </source>
</evidence>
<feature type="binding site" evidence="18">
    <location>
        <position position="49"/>
    </location>
    <ligand>
        <name>substrate</name>
    </ligand>
</feature>
<proteinExistence type="predicted"/>
<dbReference type="InterPro" id="IPR008242">
    <property type="entry name" value="Chor_mutase/pphenate_deHydtase"/>
</dbReference>